<reference evidence="2" key="1">
    <citation type="submission" date="2014-09" db="EMBL/GenBank/DDBJ databases">
        <authorList>
            <person name="Magalhaes I.L.F."/>
            <person name="Oliveira U."/>
            <person name="Santos F.R."/>
            <person name="Vidigal T.H.D.A."/>
            <person name="Brescovit A.D."/>
            <person name="Santos A.J."/>
        </authorList>
    </citation>
    <scope>NUCLEOTIDE SEQUENCE</scope>
    <source>
        <tissue evidence="2">Shoot tissue taken approximately 20 cm above the soil surface</tissue>
    </source>
</reference>
<sequence length="59" mass="6228">MLAPTGCLIQMEAEAASFWELLEVPPRPSSTGTRKIALSSSGPSQDTEKTASSIPPPWA</sequence>
<evidence type="ECO:0000313" key="2">
    <source>
        <dbReference type="EMBL" id="JAE25560.1"/>
    </source>
</evidence>
<dbReference type="AlphaFoldDB" id="A0A0A9GKC1"/>
<proteinExistence type="predicted"/>
<feature type="compositionally biased region" description="Polar residues" evidence="1">
    <location>
        <begin position="29"/>
        <end position="53"/>
    </location>
</feature>
<dbReference type="EMBL" id="GBRH01172336">
    <property type="protein sequence ID" value="JAE25560.1"/>
    <property type="molecule type" value="Transcribed_RNA"/>
</dbReference>
<reference evidence="2" key="2">
    <citation type="journal article" date="2015" name="Data Brief">
        <title>Shoot transcriptome of the giant reed, Arundo donax.</title>
        <authorList>
            <person name="Barrero R.A."/>
            <person name="Guerrero F.D."/>
            <person name="Moolhuijzen P."/>
            <person name="Goolsby J.A."/>
            <person name="Tidwell J."/>
            <person name="Bellgard S.E."/>
            <person name="Bellgard M.I."/>
        </authorList>
    </citation>
    <scope>NUCLEOTIDE SEQUENCE</scope>
    <source>
        <tissue evidence="2">Shoot tissue taken approximately 20 cm above the soil surface</tissue>
    </source>
</reference>
<name>A0A0A9GKC1_ARUDO</name>
<evidence type="ECO:0000256" key="1">
    <source>
        <dbReference type="SAM" id="MobiDB-lite"/>
    </source>
</evidence>
<feature type="region of interest" description="Disordered" evidence="1">
    <location>
        <begin position="27"/>
        <end position="59"/>
    </location>
</feature>
<organism evidence="2">
    <name type="scientific">Arundo donax</name>
    <name type="common">Giant reed</name>
    <name type="synonym">Donax arundinaceus</name>
    <dbReference type="NCBI Taxonomy" id="35708"/>
    <lineage>
        <taxon>Eukaryota</taxon>
        <taxon>Viridiplantae</taxon>
        <taxon>Streptophyta</taxon>
        <taxon>Embryophyta</taxon>
        <taxon>Tracheophyta</taxon>
        <taxon>Spermatophyta</taxon>
        <taxon>Magnoliopsida</taxon>
        <taxon>Liliopsida</taxon>
        <taxon>Poales</taxon>
        <taxon>Poaceae</taxon>
        <taxon>PACMAD clade</taxon>
        <taxon>Arundinoideae</taxon>
        <taxon>Arundineae</taxon>
        <taxon>Arundo</taxon>
    </lineage>
</organism>
<protein>
    <submittedName>
        <fullName evidence="2">Uncharacterized protein</fullName>
    </submittedName>
</protein>
<accession>A0A0A9GKC1</accession>